<gene>
    <name evidence="4" type="ORF">CCACVL1_23748</name>
</gene>
<feature type="region of interest" description="Disordered" evidence="1">
    <location>
        <begin position="310"/>
        <end position="344"/>
    </location>
</feature>
<feature type="region of interest" description="Disordered" evidence="1">
    <location>
        <begin position="859"/>
        <end position="880"/>
    </location>
</feature>
<evidence type="ECO:0000313" key="4">
    <source>
        <dbReference type="EMBL" id="OMO61088.1"/>
    </source>
</evidence>
<name>A0A1R3GSI6_COCAP</name>
<feature type="compositionally biased region" description="Polar residues" evidence="1">
    <location>
        <begin position="386"/>
        <end position="395"/>
    </location>
</feature>
<feature type="compositionally biased region" description="Low complexity" evidence="1">
    <location>
        <begin position="133"/>
        <end position="143"/>
    </location>
</feature>
<feature type="compositionally biased region" description="Basic and acidic residues" evidence="1">
    <location>
        <begin position="434"/>
        <end position="443"/>
    </location>
</feature>
<keyword evidence="5" id="KW-1185">Reference proteome</keyword>
<reference evidence="4 5" key="1">
    <citation type="submission" date="2013-09" db="EMBL/GenBank/DDBJ databases">
        <title>Corchorus capsularis genome sequencing.</title>
        <authorList>
            <person name="Alam M."/>
            <person name="Haque M.S."/>
            <person name="Islam M.S."/>
            <person name="Emdad E.M."/>
            <person name="Islam M.M."/>
            <person name="Ahmed B."/>
            <person name="Halim A."/>
            <person name="Hossen Q.M.M."/>
            <person name="Hossain M.Z."/>
            <person name="Ahmed R."/>
            <person name="Khan M.M."/>
            <person name="Islam R."/>
            <person name="Rashid M.M."/>
            <person name="Khan S.A."/>
            <person name="Rahman M.S."/>
            <person name="Alam M."/>
        </authorList>
    </citation>
    <scope>NUCLEOTIDE SEQUENCE [LARGE SCALE GENOMIC DNA]</scope>
    <source>
        <strain evidence="5">cv. CVL-1</strain>
        <tissue evidence="4">Whole seedling</tissue>
    </source>
</reference>
<accession>A0A1R3GSI6</accession>
<feature type="compositionally biased region" description="Polar residues" evidence="1">
    <location>
        <begin position="419"/>
        <end position="433"/>
    </location>
</feature>
<dbReference type="Pfam" id="PF04782">
    <property type="entry name" value="DUF632"/>
    <property type="match status" value="1"/>
</dbReference>
<feature type="compositionally biased region" description="Basic and acidic residues" evidence="1">
    <location>
        <begin position="323"/>
        <end position="333"/>
    </location>
</feature>
<feature type="region of interest" description="Disordered" evidence="1">
    <location>
        <begin position="79"/>
        <end position="173"/>
    </location>
</feature>
<sequence length="969" mass="108682">MGCGSSKVDDLPLVTLCKERKELIKAASIHRFALAGAHVTYFHSLRDVGEAIRKFVDEELVVGSSSSVDSPVLTLPSDEFKSAKKNRNKDDSLPSSSSSSLSHSHSHSIEENSKHTKKDKEESDGEGFHLDLSSGTPSISGSRSGSGPGSPSGHVQRDHSHNHSPEQGPGPYGYNYGYGPASGSGYGYGYGYGYGNEFPYPPTQENWGFNGNSTSYTYYMKKSATPSQSFVYQEPEGHSSYGYSTYQNGGFYGFPLGSPRGEYGYGQRSSPPGPPQPPPAPPSPPSVSPWDFFNVFDSFDNSGYPGYYPAARYGYGSTTSSPDSKEVREREGIPDLEDETEPEMLRAAHREKREVMNEEMNQNYKNDKSNKNRNFGEGTSKAVPVQNINGASATNEPISSSKAIPSSKSESFESGAHININTSSGSADTIVTKSSEEESAKTKRVSFEVEEVSNMDVESSMPSSLTTLSVHGSRDLQEVVKEIRDEFETASSYGKEVAVLLEVNKLPYQQRKGTGFRGSVSVLFSVLFLLLDACNSACFHRKSVVFSRILYLVAPNKLSSHPPPRLSVRLTSRTKKMAKEYCPVVEQDEKHRNLSSTLEELYAWEKKLFKEVKDEERLRVMYEKQCNRLRMLDGQGAEASKIDATQASIRKLLTKINVCIKAVEAISARIHKLRDEELEPQLIKLVHGLIRMWKSMLRCHQKQFQAIMESKVRNLRANTGFQRESGLKATIELEMELLDWCTRFNNWINTQKEYVRSLYGWLMRCIEREQEITADGVAPFSPGRVGAPPIFVICNDWYQAMDRVSEKGVANAMHNFASSLHQLWERQDEEQRQRTRAQYLSKDFEKRLRELRLQRQRMEQEQEALSDKTAVSKVPSESGVSPLDDLKVDLDSMRKKLEEERSRHKDAIKLVHDAASSSLQAGLVPIFEALGNFTSEVLKAHEQMYWLLLDVLVVSRLYGEEDCRLEVDL</sequence>
<comment type="caution">
    <text evidence="4">The sequence shown here is derived from an EMBL/GenBank/DDBJ whole genome shotgun (WGS) entry which is preliminary data.</text>
</comment>
<feature type="compositionally biased region" description="Basic and acidic residues" evidence="1">
    <location>
        <begin position="79"/>
        <end position="92"/>
    </location>
</feature>
<dbReference type="STRING" id="210143.A0A1R3GSI6"/>
<organism evidence="4 5">
    <name type="scientific">Corchorus capsularis</name>
    <name type="common">Jute</name>
    <dbReference type="NCBI Taxonomy" id="210143"/>
    <lineage>
        <taxon>Eukaryota</taxon>
        <taxon>Viridiplantae</taxon>
        <taxon>Streptophyta</taxon>
        <taxon>Embryophyta</taxon>
        <taxon>Tracheophyta</taxon>
        <taxon>Spermatophyta</taxon>
        <taxon>Magnoliopsida</taxon>
        <taxon>eudicotyledons</taxon>
        <taxon>Gunneridae</taxon>
        <taxon>Pentapetalae</taxon>
        <taxon>rosids</taxon>
        <taxon>malvids</taxon>
        <taxon>Malvales</taxon>
        <taxon>Malvaceae</taxon>
        <taxon>Grewioideae</taxon>
        <taxon>Apeibeae</taxon>
        <taxon>Corchorus</taxon>
    </lineage>
</organism>
<feature type="compositionally biased region" description="Low complexity" evidence="1">
    <location>
        <begin position="93"/>
        <end position="103"/>
    </location>
</feature>
<evidence type="ECO:0008006" key="6">
    <source>
        <dbReference type="Google" id="ProtNLM"/>
    </source>
</evidence>
<proteinExistence type="predicted"/>
<dbReference type="PANTHER" id="PTHR21450">
    <property type="entry name" value="PROTEIN ALTERED PHOSPHATE STARVATION RESPONSE 1"/>
    <property type="match status" value="1"/>
</dbReference>
<dbReference type="Proteomes" id="UP000188268">
    <property type="component" value="Unassembled WGS sequence"/>
</dbReference>
<dbReference type="OMA" id="KSMLKCH"/>
<feature type="region of interest" description="Disordered" evidence="1">
    <location>
        <begin position="257"/>
        <end position="287"/>
    </location>
</feature>
<dbReference type="InterPro" id="IPR006868">
    <property type="entry name" value="DUF630"/>
</dbReference>
<feature type="compositionally biased region" description="Basic and acidic residues" evidence="1">
    <location>
        <begin position="155"/>
        <end position="164"/>
    </location>
</feature>
<dbReference type="OrthoDB" id="1925648at2759"/>
<dbReference type="PANTHER" id="PTHR21450:SF2">
    <property type="entry name" value="FAMILY PROTEIN, PUTATIVE (DUF630 AND DUF632)-RELATED"/>
    <property type="match status" value="1"/>
</dbReference>
<dbReference type="Pfam" id="PF04783">
    <property type="entry name" value="DUF630"/>
    <property type="match status" value="1"/>
</dbReference>
<evidence type="ECO:0000313" key="5">
    <source>
        <dbReference type="Proteomes" id="UP000188268"/>
    </source>
</evidence>
<evidence type="ECO:0000256" key="1">
    <source>
        <dbReference type="SAM" id="MobiDB-lite"/>
    </source>
</evidence>
<protein>
    <recommendedName>
        <fullName evidence="6">DUF632 domain-containing protein</fullName>
    </recommendedName>
</protein>
<feature type="region of interest" description="Disordered" evidence="1">
    <location>
        <begin position="358"/>
        <end position="443"/>
    </location>
</feature>
<evidence type="ECO:0000259" key="2">
    <source>
        <dbReference type="Pfam" id="PF04782"/>
    </source>
</evidence>
<feature type="compositionally biased region" description="Pro residues" evidence="1">
    <location>
        <begin position="271"/>
        <end position="287"/>
    </location>
</feature>
<dbReference type="EMBL" id="AWWV01013581">
    <property type="protein sequence ID" value="OMO61088.1"/>
    <property type="molecule type" value="Genomic_DNA"/>
</dbReference>
<evidence type="ECO:0000259" key="3">
    <source>
        <dbReference type="Pfam" id="PF04783"/>
    </source>
</evidence>
<dbReference type="Gramene" id="OMO61088">
    <property type="protein sequence ID" value="OMO61088"/>
    <property type="gene ID" value="CCACVL1_23748"/>
</dbReference>
<feature type="compositionally biased region" description="Basic and acidic residues" evidence="1">
    <location>
        <begin position="107"/>
        <end position="129"/>
    </location>
</feature>
<dbReference type="AlphaFoldDB" id="A0A1R3GSI6"/>
<feature type="domain" description="DUF632" evidence="2">
    <location>
        <begin position="476"/>
        <end position="821"/>
    </location>
</feature>
<dbReference type="InterPro" id="IPR006867">
    <property type="entry name" value="DUF632"/>
</dbReference>
<feature type="domain" description="DUF630" evidence="3">
    <location>
        <begin position="1"/>
        <end position="59"/>
    </location>
</feature>
<feature type="compositionally biased region" description="Low complexity" evidence="1">
    <location>
        <begin position="396"/>
        <end position="409"/>
    </location>
</feature>